<sequence length="66" mass="7584">MAEVIWRIQAFQEVKSKSLAIPILSQYYFTVCDQSMHKCSTLMLYAQQPLSQISTRALFIILSVIT</sequence>
<organism evidence="1 2">
    <name type="scientific">Halteria grandinella</name>
    <dbReference type="NCBI Taxonomy" id="5974"/>
    <lineage>
        <taxon>Eukaryota</taxon>
        <taxon>Sar</taxon>
        <taxon>Alveolata</taxon>
        <taxon>Ciliophora</taxon>
        <taxon>Intramacronucleata</taxon>
        <taxon>Spirotrichea</taxon>
        <taxon>Stichotrichia</taxon>
        <taxon>Sporadotrichida</taxon>
        <taxon>Halteriidae</taxon>
        <taxon>Halteria</taxon>
    </lineage>
</organism>
<dbReference type="Proteomes" id="UP000785679">
    <property type="component" value="Unassembled WGS sequence"/>
</dbReference>
<keyword evidence="2" id="KW-1185">Reference proteome</keyword>
<gene>
    <name evidence="1" type="ORF">FGO68_gene13164</name>
</gene>
<accession>A0A8J8NLN6</accession>
<protein>
    <submittedName>
        <fullName evidence="1">Uncharacterized protein</fullName>
    </submittedName>
</protein>
<comment type="caution">
    <text evidence="1">The sequence shown here is derived from an EMBL/GenBank/DDBJ whole genome shotgun (WGS) entry which is preliminary data.</text>
</comment>
<dbReference type="EMBL" id="RRYP01011306">
    <property type="protein sequence ID" value="TNV77812.1"/>
    <property type="molecule type" value="Genomic_DNA"/>
</dbReference>
<reference evidence="1" key="1">
    <citation type="submission" date="2019-06" db="EMBL/GenBank/DDBJ databases">
        <authorList>
            <person name="Zheng W."/>
        </authorList>
    </citation>
    <scope>NUCLEOTIDE SEQUENCE</scope>
    <source>
        <strain evidence="1">QDHG01</strain>
    </source>
</reference>
<name>A0A8J8NLN6_HALGN</name>
<evidence type="ECO:0000313" key="2">
    <source>
        <dbReference type="Proteomes" id="UP000785679"/>
    </source>
</evidence>
<dbReference type="AlphaFoldDB" id="A0A8J8NLN6"/>
<proteinExistence type="predicted"/>
<evidence type="ECO:0000313" key="1">
    <source>
        <dbReference type="EMBL" id="TNV77812.1"/>
    </source>
</evidence>